<name>A0AAN7VYX3_9PEZI</name>
<feature type="region of interest" description="Disordered" evidence="1">
    <location>
        <begin position="90"/>
        <end position="110"/>
    </location>
</feature>
<protein>
    <submittedName>
        <fullName evidence="2">Uncharacterized protein</fullName>
    </submittedName>
</protein>
<sequence>MAAKPVTYPYVQYDCYRVSFHPNIVGKLKACQMMVYATTLLGHTEGTHPVKVGPKSDYIVYVSFTAGLCLPAGTANPLNSSDSGFQGATIGREDCSPYPTEPMSDQVEAC</sequence>
<organism evidence="2 3">
    <name type="scientific">Elasticomyces elasticus</name>
    <dbReference type="NCBI Taxonomy" id="574655"/>
    <lineage>
        <taxon>Eukaryota</taxon>
        <taxon>Fungi</taxon>
        <taxon>Dikarya</taxon>
        <taxon>Ascomycota</taxon>
        <taxon>Pezizomycotina</taxon>
        <taxon>Dothideomycetes</taxon>
        <taxon>Dothideomycetidae</taxon>
        <taxon>Mycosphaerellales</taxon>
        <taxon>Teratosphaeriaceae</taxon>
        <taxon>Elasticomyces</taxon>
    </lineage>
</organism>
<reference evidence="2" key="1">
    <citation type="submission" date="2023-08" db="EMBL/GenBank/DDBJ databases">
        <title>Black Yeasts Isolated from many extreme environments.</title>
        <authorList>
            <person name="Coleine C."/>
            <person name="Stajich J.E."/>
            <person name="Selbmann L."/>
        </authorList>
    </citation>
    <scope>NUCLEOTIDE SEQUENCE</scope>
    <source>
        <strain evidence="2">CCFEE 5810</strain>
    </source>
</reference>
<dbReference type="Proteomes" id="UP001310594">
    <property type="component" value="Unassembled WGS sequence"/>
</dbReference>
<comment type="caution">
    <text evidence="2">The sequence shown here is derived from an EMBL/GenBank/DDBJ whole genome shotgun (WGS) entry which is preliminary data.</text>
</comment>
<proteinExistence type="predicted"/>
<gene>
    <name evidence="2" type="ORF">LTR97_011282</name>
</gene>
<evidence type="ECO:0000256" key="1">
    <source>
        <dbReference type="SAM" id="MobiDB-lite"/>
    </source>
</evidence>
<accession>A0AAN7VYX3</accession>
<dbReference type="AlphaFoldDB" id="A0AAN7VYX3"/>
<dbReference type="EMBL" id="JAVRQU010000020">
    <property type="protein sequence ID" value="KAK5692108.1"/>
    <property type="molecule type" value="Genomic_DNA"/>
</dbReference>
<evidence type="ECO:0000313" key="3">
    <source>
        <dbReference type="Proteomes" id="UP001310594"/>
    </source>
</evidence>
<evidence type="ECO:0000313" key="2">
    <source>
        <dbReference type="EMBL" id="KAK5692108.1"/>
    </source>
</evidence>